<keyword evidence="1" id="KW-1133">Transmembrane helix</keyword>
<feature type="transmembrane region" description="Helical" evidence="1">
    <location>
        <begin position="20"/>
        <end position="45"/>
    </location>
</feature>
<keyword evidence="1" id="KW-0812">Transmembrane</keyword>
<evidence type="ECO:0000313" key="2">
    <source>
        <dbReference type="EMBL" id="MBB2974977.1"/>
    </source>
</evidence>
<keyword evidence="1" id="KW-0472">Membrane</keyword>
<dbReference type="Proteomes" id="UP000529310">
    <property type="component" value="Unassembled WGS sequence"/>
</dbReference>
<dbReference type="RefSeq" id="WP_165142045.1">
    <property type="nucleotide sequence ID" value="NZ_CP049255.1"/>
</dbReference>
<reference evidence="2 3" key="1">
    <citation type="submission" date="2020-08" db="EMBL/GenBank/DDBJ databases">
        <title>Sequencing the genomes of 1000 actinobacteria strains.</title>
        <authorList>
            <person name="Klenk H.-P."/>
        </authorList>
    </citation>
    <scope>NUCLEOTIDE SEQUENCE [LARGE SCALE GENOMIC DNA]</scope>
    <source>
        <strain evidence="2 3">DSM 27099</strain>
    </source>
</reference>
<evidence type="ECO:0000313" key="3">
    <source>
        <dbReference type="Proteomes" id="UP000529310"/>
    </source>
</evidence>
<keyword evidence="3" id="KW-1185">Reference proteome</keyword>
<evidence type="ECO:0000256" key="1">
    <source>
        <dbReference type="SAM" id="Phobius"/>
    </source>
</evidence>
<sequence length="121" mass="12708">MSEFEPMPPAWHPSRVRIGMVWGASVLLVTSIGATLAAWRMIAFARYWAATDPIEGLVVLAPAAGGFFALFAGFVLALAGMVMARADGVPTTARRAVTTAAVICLCMSIAVPFLVITGIAR</sequence>
<feature type="transmembrane region" description="Helical" evidence="1">
    <location>
        <begin position="96"/>
        <end position="120"/>
    </location>
</feature>
<dbReference type="AlphaFoldDB" id="A0A7W4YMC9"/>
<comment type="caution">
    <text evidence="2">The sequence shown here is derived from an EMBL/GenBank/DDBJ whole genome shotgun (WGS) entry which is preliminary data.</text>
</comment>
<name>A0A7W4YMC9_9MICO</name>
<feature type="transmembrane region" description="Helical" evidence="1">
    <location>
        <begin position="57"/>
        <end position="84"/>
    </location>
</feature>
<dbReference type="EMBL" id="JACHWQ010000001">
    <property type="protein sequence ID" value="MBB2974977.1"/>
    <property type="molecule type" value="Genomic_DNA"/>
</dbReference>
<gene>
    <name evidence="2" type="ORF">FHX49_000518</name>
</gene>
<accession>A0A7W4YMC9</accession>
<protein>
    <submittedName>
        <fullName evidence="2">Uncharacterized protein</fullName>
    </submittedName>
</protein>
<proteinExistence type="predicted"/>
<organism evidence="2 3">
    <name type="scientific">Microbacterium endophyticum</name>
    <dbReference type="NCBI Taxonomy" id="1526412"/>
    <lineage>
        <taxon>Bacteria</taxon>
        <taxon>Bacillati</taxon>
        <taxon>Actinomycetota</taxon>
        <taxon>Actinomycetes</taxon>
        <taxon>Micrococcales</taxon>
        <taxon>Microbacteriaceae</taxon>
        <taxon>Microbacterium</taxon>
    </lineage>
</organism>